<evidence type="ECO:0000256" key="5">
    <source>
        <dbReference type="ARBA" id="ARBA00022692"/>
    </source>
</evidence>
<dbReference type="AlphaFoldDB" id="A0A6S6QLZ4"/>
<dbReference type="RefSeq" id="WP_222876998.1">
    <property type="nucleotide sequence ID" value="NZ_AP023361.1"/>
</dbReference>
<dbReference type="InterPro" id="IPR001675">
    <property type="entry name" value="Glyco_trans_29"/>
</dbReference>
<evidence type="ECO:0000256" key="1">
    <source>
        <dbReference type="ARBA" id="ARBA00004167"/>
    </source>
</evidence>
<keyword evidence="10" id="KW-1185">Reference proteome</keyword>
<evidence type="ECO:0000256" key="8">
    <source>
        <dbReference type="ARBA" id="ARBA00023180"/>
    </source>
</evidence>
<gene>
    <name evidence="9" type="ORF">IZ6_11010</name>
</gene>
<organism evidence="9 10">
    <name type="scientific">Terrihabitans soli</name>
    <dbReference type="NCBI Taxonomy" id="708113"/>
    <lineage>
        <taxon>Bacteria</taxon>
        <taxon>Pseudomonadati</taxon>
        <taxon>Pseudomonadota</taxon>
        <taxon>Alphaproteobacteria</taxon>
        <taxon>Hyphomicrobiales</taxon>
        <taxon>Terrihabitans</taxon>
    </lineage>
</organism>
<dbReference type="Pfam" id="PF00777">
    <property type="entry name" value="Glyco_transf_29"/>
    <property type="match status" value="1"/>
</dbReference>
<name>A0A6S6QLZ4_9HYPH</name>
<keyword evidence="5" id="KW-0812">Transmembrane</keyword>
<keyword evidence="3" id="KW-0328">Glycosyltransferase</keyword>
<evidence type="ECO:0000256" key="3">
    <source>
        <dbReference type="ARBA" id="ARBA00022676"/>
    </source>
</evidence>
<keyword evidence="4" id="KW-0808">Transferase</keyword>
<keyword evidence="7" id="KW-0472">Membrane</keyword>
<dbReference type="EMBL" id="AP023361">
    <property type="protein sequence ID" value="BCJ90366.1"/>
    <property type="molecule type" value="Genomic_DNA"/>
</dbReference>
<keyword evidence="6" id="KW-1133">Transmembrane helix</keyword>
<dbReference type="Gene3D" id="3.90.1480.20">
    <property type="entry name" value="Glycosyl transferase family 29"/>
    <property type="match status" value="1"/>
</dbReference>
<dbReference type="GO" id="GO:0016020">
    <property type="term" value="C:membrane"/>
    <property type="evidence" value="ECO:0007669"/>
    <property type="project" value="UniProtKB-SubCell"/>
</dbReference>
<dbReference type="GO" id="GO:0012505">
    <property type="term" value="C:endomembrane system"/>
    <property type="evidence" value="ECO:0007669"/>
    <property type="project" value="UniProtKB-SubCell"/>
</dbReference>
<evidence type="ECO:0000313" key="10">
    <source>
        <dbReference type="Proteomes" id="UP000515317"/>
    </source>
</evidence>
<dbReference type="Proteomes" id="UP000515317">
    <property type="component" value="Chromosome"/>
</dbReference>
<evidence type="ECO:0000256" key="6">
    <source>
        <dbReference type="ARBA" id="ARBA00022989"/>
    </source>
</evidence>
<accession>A0A6S6QLZ4</accession>
<dbReference type="KEGG" id="tso:IZ6_11010"/>
<reference evidence="9 10" key="1">
    <citation type="submission" date="2020-08" db="EMBL/GenBank/DDBJ databases">
        <title>Genome sequence of Rhizobiales bacterium strain IZ6.</title>
        <authorList>
            <person name="Nakai R."/>
            <person name="Naganuma T."/>
        </authorList>
    </citation>
    <scope>NUCLEOTIDE SEQUENCE [LARGE SCALE GENOMIC DNA]</scope>
    <source>
        <strain evidence="9 10">IZ6</strain>
    </source>
</reference>
<evidence type="ECO:0000256" key="4">
    <source>
        <dbReference type="ARBA" id="ARBA00022679"/>
    </source>
</evidence>
<evidence type="ECO:0000313" key="9">
    <source>
        <dbReference type="EMBL" id="BCJ90366.1"/>
    </source>
</evidence>
<comment type="subcellular location">
    <subcellularLocation>
        <location evidence="2">Endomembrane system</location>
    </subcellularLocation>
    <subcellularLocation>
        <location evidence="1">Membrane</location>
        <topology evidence="1">Single-pass membrane protein</topology>
    </subcellularLocation>
</comment>
<protein>
    <submittedName>
        <fullName evidence="9">Urease accessory protein</fullName>
    </submittedName>
</protein>
<evidence type="ECO:0000256" key="7">
    <source>
        <dbReference type="ARBA" id="ARBA00023136"/>
    </source>
</evidence>
<dbReference type="GO" id="GO:0008373">
    <property type="term" value="F:sialyltransferase activity"/>
    <property type="evidence" value="ECO:0007669"/>
    <property type="project" value="InterPro"/>
</dbReference>
<proteinExistence type="predicted"/>
<keyword evidence="8" id="KW-0325">Glycoprotein</keyword>
<sequence length="212" mass="24184">MRIAVVGNGRVGREFSRVIDQYDLVMRFNRAKTFGLAGRRTDVLVMHTWRLAFTDGFHTGAYRSAKQIWIVNYKRKDVDALKSEATGVIDKPLKVVGYAPACVEQLRRLKSEEGMKPSTGLAGAFHLMELYPDAILHLFGFGHAGEYGHDWTAERALFDKWISEGRVVRHVASEITFLERASLRLHRLRRAGERLITKMTSHRDLQAWAAED</sequence>
<evidence type="ECO:0000256" key="2">
    <source>
        <dbReference type="ARBA" id="ARBA00004308"/>
    </source>
</evidence>
<dbReference type="InterPro" id="IPR038578">
    <property type="entry name" value="GT29-like_sf"/>
</dbReference>